<dbReference type="Proteomes" id="UP000468388">
    <property type="component" value="Unassembled WGS sequence"/>
</dbReference>
<comment type="caution">
    <text evidence="2">The sequence shown here is derived from an EMBL/GenBank/DDBJ whole genome shotgun (WGS) entry which is preliminary data.</text>
</comment>
<gene>
    <name evidence="2" type="ORF">GO495_04180</name>
</gene>
<organism evidence="2 3">
    <name type="scientific">Chitinophaga oryziterrae</name>
    <dbReference type="NCBI Taxonomy" id="1031224"/>
    <lineage>
        <taxon>Bacteria</taxon>
        <taxon>Pseudomonadati</taxon>
        <taxon>Bacteroidota</taxon>
        <taxon>Chitinophagia</taxon>
        <taxon>Chitinophagales</taxon>
        <taxon>Chitinophagaceae</taxon>
        <taxon>Chitinophaga</taxon>
    </lineage>
</organism>
<dbReference type="PROSITE" id="PS51257">
    <property type="entry name" value="PROKAR_LIPOPROTEIN"/>
    <property type="match status" value="1"/>
</dbReference>
<evidence type="ECO:0000256" key="1">
    <source>
        <dbReference type="SAM" id="SignalP"/>
    </source>
</evidence>
<protein>
    <submittedName>
        <fullName evidence="2">Uncharacterized protein</fullName>
    </submittedName>
</protein>
<keyword evidence="1" id="KW-0732">Signal</keyword>
<evidence type="ECO:0000313" key="3">
    <source>
        <dbReference type="Proteomes" id="UP000468388"/>
    </source>
</evidence>
<name>A0A6N8J3M0_9BACT</name>
<dbReference type="EMBL" id="WRXO01000001">
    <property type="protein sequence ID" value="MVT39770.1"/>
    <property type="molecule type" value="Genomic_DNA"/>
</dbReference>
<dbReference type="RefSeq" id="WP_157298417.1">
    <property type="nucleotide sequence ID" value="NZ_BAAAZB010000005.1"/>
</dbReference>
<sequence length="135" mass="14824">MKSFLLLPLLLMGVLFSSCKKETIVQQVVVPNRTITTTIPASAWKVDNTKNTYYVTISMPEIDDRVYQTNGVLVYFSFDGKIYEAIPDVLDGTTLEVTHSVGSISIDIQGADGAQVNPPNQDIFVKIVLVESDPA</sequence>
<proteinExistence type="predicted"/>
<feature type="signal peptide" evidence="1">
    <location>
        <begin position="1"/>
        <end position="20"/>
    </location>
</feature>
<accession>A0A6N8J3M0</accession>
<keyword evidence="3" id="KW-1185">Reference proteome</keyword>
<evidence type="ECO:0000313" key="2">
    <source>
        <dbReference type="EMBL" id="MVT39770.1"/>
    </source>
</evidence>
<reference evidence="2 3" key="1">
    <citation type="submission" date="2019-12" db="EMBL/GenBank/DDBJ databases">
        <title>The draft genomic sequence of strain Chitinophaga oryziterrae JCM 16595.</title>
        <authorList>
            <person name="Zhang X."/>
        </authorList>
    </citation>
    <scope>NUCLEOTIDE SEQUENCE [LARGE SCALE GENOMIC DNA]</scope>
    <source>
        <strain evidence="2 3">JCM 16595</strain>
    </source>
</reference>
<dbReference type="OrthoDB" id="672896at2"/>
<feature type="chain" id="PRO_5026777810" evidence="1">
    <location>
        <begin position="21"/>
        <end position="135"/>
    </location>
</feature>
<dbReference type="AlphaFoldDB" id="A0A6N8J3M0"/>